<evidence type="ECO:0000313" key="1">
    <source>
        <dbReference type="EMBL" id="KAJ7702618.1"/>
    </source>
</evidence>
<gene>
    <name evidence="1" type="ORF">B0H16DRAFT_1483114</name>
</gene>
<comment type="caution">
    <text evidence="1">The sequence shown here is derived from an EMBL/GenBank/DDBJ whole genome shotgun (WGS) entry which is preliminary data.</text>
</comment>
<evidence type="ECO:0000313" key="2">
    <source>
        <dbReference type="Proteomes" id="UP001215598"/>
    </source>
</evidence>
<dbReference type="Proteomes" id="UP001215598">
    <property type="component" value="Unassembled WGS sequence"/>
</dbReference>
<proteinExistence type="predicted"/>
<dbReference type="EMBL" id="JARKIB010000512">
    <property type="protein sequence ID" value="KAJ7702618.1"/>
    <property type="molecule type" value="Genomic_DNA"/>
</dbReference>
<protein>
    <submittedName>
        <fullName evidence="1">Uncharacterized protein</fullName>
    </submittedName>
</protein>
<sequence>MTKLQMEEVEEIEITEGAVGGIEINDGGADTNNIIEITDGGARVENVMEGEMEEGGGGEGEHLNVEQRAWAGRDYLALDNAIGSGSDSVYGLEAGPTVTPALGVHGISTLARWERRGGLWGKYGCIVVGLHEDDVRVTTQESGSGADEVVGAREATEDMRDVFIQIVLKVWLAAREGHRTHDQGVPEGSCFDSVFNGFSIILAEALTALQIVSKLTRSHFVLPTSGGGTMDGEGGGVGA</sequence>
<dbReference type="AlphaFoldDB" id="A0AAD7DZ11"/>
<reference evidence="1" key="1">
    <citation type="submission" date="2023-03" db="EMBL/GenBank/DDBJ databases">
        <title>Massive genome expansion in bonnet fungi (Mycena s.s.) driven by repeated elements and novel gene families across ecological guilds.</title>
        <authorList>
            <consortium name="Lawrence Berkeley National Laboratory"/>
            <person name="Harder C.B."/>
            <person name="Miyauchi S."/>
            <person name="Viragh M."/>
            <person name="Kuo A."/>
            <person name="Thoen E."/>
            <person name="Andreopoulos B."/>
            <person name="Lu D."/>
            <person name="Skrede I."/>
            <person name="Drula E."/>
            <person name="Henrissat B."/>
            <person name="Morin E."/>
            <person name="Kohler A."/>
            <person name="Barry K."/>
            <person name="LaButti K."/>
            <person name="Morin E."/>
            <person name="Salamov A."/>
            <person name="Lipzen A."/>
            <person name="Mereny Z."/>
            <person name="Hegedus B."/>
            <person name="Baldrian P."/>
            <person name="Stursova M."/>
            <person name="Weitz H."/>
            <person name="Taylor A."/>
            <person name="Grigoriev I.V."/>
            <person name="Nagy L.G."/>
            <person name="Martin F."/>
            <person name="Kauserud H."/>
        </authorList>
    </citation>
    <scope>NUCLEOTIDE SEQUENCE</scope>
    <source>
        <strain evidence="1">CBHHK182m</strain>
    </source>
</reference>
<name>A0AAD7DZ11_9AGAR</name>
<keyword evidence="2" id="KW-1185">Reference proteome</keyword>
<accession>A0AAD7DZ11</accession>
<organism evidence="1 2">
    <name type="scientific">Mycena metata</name>
    <dbReference type="NCBI Taxonomy" id="1033252"/>
    <lineage>
        <taxon>Eukaryota</taxon>
        <taxon>Fungi</taxon>
        <taxon>Dikarya</taxon>
        <taxon>Basidiomycota</taxon>
        <taxon>Agaricomycotina</taxon>
        <taxon>Agaricomycetes</taxon>
        <taxon>Agaricomycetidae</taxon>
        <taxon>Agaricales</taxon>
        <taxon>Marasmiineae</taxon>
        <taxon>Mycenaceae</taxon>
        <taxon>Mycena</taxon>
    </lineage>
</organism>